<dbReference type="EMBL" id="UINC01165285">
    <property type="protein sequence ID" value="SVD66591.1"/>
    <property type="molecule type" value="Genomic_DNA"/>
</dbReference>
<name>A0A382X8F6_9ZZZZ</name>
<protein>
    <recommendedName>
        <fullName evidence="3">Phytanoyl-CoA dioxygenase</fullName>
    </recommendedName>
</protein>
<accession>A0A382X8F6</accession>
<gene>
    <name evidence="2" type="ORF">METZ01_LOCUS419445</name>
</gene>
<organism evidence="2">
    <name type="scientific">marine metagenome</name>
    <dbReference type="NCBI Taxonomy" id="408172"/>
    <lineage>
        <taxon>unclassified sequences</taxon>
        <taxon>metagenomes</taxon>
        <taxon>ecological metagenomes</taxon>
    </lineage>
</organism>
<evidence type="ECO:0000256" key="1">
    <source>
        <dbReference type="SAM" id="MobiDB-lite"/>
    </source>
</evidence>
<evidence type="ECO:0000313" key="2">
    <source>
        <dbReference type="EMBL" id="SVD66591.1"/>
    </source>
</evidence>
<dbReference type="PANTHER" id="PTHR20883">
    <property type="entry name" value="PHYTANOYL-COA DIOXYGENASE DOMAIN CONTAINING 1"/>
    <property type="match status" value="1"/>
</dbReference>
<dbReference type="InterPro" id="IPR008775">
    <property type="entry name" value="Phytyl_CoA_dOase-like"/>
</dbReference>
<dbReference type="AlphaFoldDB" id="A0A382X8F6"/>
<dbReference type="PANTHER" id="PTHR20883:SF14">
    <property type="entry name" value="PHYTANOYL-COA DIOXYGENASE"/>
    <property type="match status" value="1"/>
</dbReference>
<evidence type="ECO:0008006" key="3">
    <source>
        <dbReference type="Google" id="ProtNLM"/>
    </source>
</evidence>
<dbReference type="Pfam" id="PF05721">
    <property type="entry name" value="PhyH"/>
    <property type="match status" value="1"/>
</dbReference>
<proteinExistence type="predicted"/>
<sequence length="253" mass="29102">QRLESFHRSGHWPEVLDMMARAIGDEVLPQPQKICRLWFPQYTEHTTPTHQDYVHFQGSYDTYTCWAPVGDCPVELGGLAIIPGSHRPEVVMPHHFSLGAGLLAIDADEVSGQWQTTNYEIGDTLIFHSLLVHRALPNLTENHMRLSLDNRYQSTRVPIAEQMLMPHLSGISPLSWDDVYEDWQSDDLKYYWKVHDLDVMAKQMQWLDQLNAEALKRAARGDADAAHHLRRLVRRDSESEQGQRAKETLEGLQ</sequence>
<feature type="non-terminal residue" evidence="2">
    <location>
        <position position="1"/>
    </location>
</feature>
<feature type="region of interest" description="Disordered" evidence="1">
    <location>
        <begin position="234"/>
        <end position="253"/>
    </location>
</feature>
<dbReference type="Gene3D" id="2.60.120.620">
    <property type="entry name" value="q2cbj1_9rhob like domain"/>
    <property type="match status" value="1"/>
</dbReference>
<reference evidence="2" key="1">
    <citation type="submission" date="2018-05" db="EMBL/GenBank/DDBJ databases">
        <authorList>
            <person name="Lanie J.A."/>
            <person name="Ng W.-L."/>
            <person name="Kazmierczak K.M."/>
            <person name="Andrzejewski T.M."/>
            <person name="Davidsen T.M."/>
            <person name="Wayne K.J."/>
            <person name="Tettelin H."/>
            <person name="Glass J.I."/>
            <person name="Rusch D."/>
            <person name="Podicherti R."/>
            <person name="Tsui H.-C.T."/>
            <person name="Winkler M.E."/>
        </authorList>
    </citation>
    <scope>NUCLEOTIDE SEQUENCE</scope>
</reference>
<dbReference type="SUPFAM" id="SSF51197">
    <property type="entry name" value="Clavaminate synthase-like"/>
    <property type="match status" value="1"/>
</dbReference>